<evidence type="ECO:0000256" key="1">
    <source>
        <dbReference type="SAM" id="Phobius"/>
    </source>
</evidence>
<name>A0A1G9B8T0_9PROT</name>
<dbReference type="AlphaFoldDB" id="A0A1G9B8T0"/>
<accession>A0A1G9B8T0</accession>
<keyword evidence="1" id="KW-0812">Transmembrane</keyword>
<dbReference type="NCBIfam" id="TIGR00847">
    <property type="entry name" value="ccoS"/>
    <property type="match status" value="1"/>
</dbReference>
<evidence type="ECO:0000313" key="2">
    <source>
        <dbReference type="EMBL" id="SDK35883.1"/>
    </source>
</evidence>
<protein>
    <submittedName>
        <fullName evidence="2">Cytochrome oxidase maturation protein, cbb3-type</fullName>
    </submittedName>
</protein>
<dbReference type="PANTHER" id="PTHR41532">
    <property type="entry name" value="FIXS PROTEIN"/>
    <property type="match status" value="1"/>
</dbReference>
<dbReference type="EMBL" id="FNFX01000002">
    <property type="protein sequence ID" value="SDK35883.1"/>
    <property type="molecule type" value="Genomic_DNA"/>
</dbReference>
<dbReference type="Pfam" id="PF03597">
    <property type="entry name" value="FixS"/>
    <property type="match status" value="1"/>
</dbReference>
<gene>
    <name evidence="2" type="ORF">SAMN05192566_1044</name>
</gene>
<sequence>MEIAFLLIPMAVILVFAILGGLWWAIQTGQFEDLEEEGSRILEQD</sequence>
<dbReference type="Proteomes" id="UP000198629">
    <property type="component" value="Unassembled WGS sequence"/>
</dbReference>
<proteinExistence type="predicted"/>
<dbReference type="InterPro" id="IPR004714">
    <property type="entry name" value="Cyt_oxidase_maturation_cbb3"/>
</dbReference>
<keyword evidence="3" id="KW-1185">Reference proteome</keyword>
<keyword evidence="1" id="KW-0472">Membrane</keyword>
<keyword evidence="1" id="KW-1133">Transmembrane helix</keyword>
<evidence type="ECO:0000313" key="3">
    <source>
        <dbReference type="Proteomes" id="UP000198629"/>
    </source>
</evidence>
<dbReference type="PANTHER" id="PTHR41532:SF1">
    <property type="entry name" value="FIXS PROTEIN"/>
    <property type="match status" value="1"/>
</dbReference>
<dbReference type="RefSeq" id="WP_091471043.1">
    <property type="nucleotide sequence ID" value="NZ_FNFX01000002.1"/>
</dbReference>
<organism evidence="2 3">
    <name type="scientific">Methylophilus rhizosphaerae</name>
    <dbReference type="NCBI Taxonomy" id="492660"/>
    <lineage>
        <taxon>Bacteria</taxon>
        <taxon>Pseudomonadati</taxon>
        <taxon>Pseudomonadota</taxon>
        <taxon>Betaproteobacteria</taxon>
        <taxon>Nitrosomonadales</taxon>
        <taxon>Methylophilaceae</taxon>
        <taxon>Methylophilus</taxon>
    </lineage>
</organism>
<dbReference type="OrthoDB" id="9802763at2"/>
<feature type="transmembrane region" description="Helical" evidence="1">
    <location>
        <begin position="6"/>
        <end position="26"/>
    </location>
</feature>
<reference evidence="3" key="1">
    <citation type="submission" date="2016-10" db="EMBL/GenBank/DDBJ databases">
        <authorList>
            <person name="Varghese N."/>
            <person name="Submissions S."/>
        </authorList>
    </citation>
    <scope>NUCLEOTIDE SEQUENCE [LARGE SCALE GENOMIC DNA]</scope>
    <source>
        <strain evidence="3">CBMB127</strain>
    </source>
</reference>
<dbReference type="STRING" id="492660.SAMN05192566_1044"/>